<keyword evidence="1" id="KW-0560">Oxidoreductase</keyword>
<proteinExistence type="predicted"/>
<dbReference type="AlphaFoldDB" id="A0AAD7BET4"/>
<comment type="caution">
    <text evidence="3">The sequence shown here is derived from an EMBL/GenBank/DDBJ whole genome shotgun (WGS) entry which is preliminary data.</text>
</comment>
<dbReference type="PANTHER" id="PTHR43625:SF40">
    <property type="entry name" value="ALDO-KETO REDUCTASE YAKC [NADP(+)]"/>
    <property type="match status" value="1"/>
</dbReference>
<accession>A0AAD7BET4</accession>
<feature type="domain" description="NADP-dependent oxidoreductase" evidence="2">
    <location>
        <begin position="26"/>
        <end position="323"/>
    </location>
</feature>
<name>A0AAD7BET4_9AGAR</name>
<dbReference type="GO" id="GO:0016491">
    <property type="term" value="F:oxidoreductase activity"/>
    <property type="evidence" value="ECO:0007669"/>
    <property type="project" value="UniProtKB-KW"/>
</dbReference>
<gene>
    <name evidence="3" type="ORF">FB45DRAFT_992435</name>
</gene>
<evidence type="ECO:0000313" key="3">
    <source>
        <dbReference type="EMBL" id="KAJ7619297.1"/>
    </source>
</evidence>
<dbReference type="GO" id="GO:0005737">
    <property type="term" value="C:cytoplasm"/>
    <property type="evidence" value="ECO:0007669"/>
    <property type="project" value="TreeGrafter"/>
</dbReference>
<dbReference type="PRINTS" id="PR00069">
    <property type="entry name" value="ALDKETRDTASE"/>
</dbReference>
<evidence type="ECO:0000313" key="4">
    <source>
        <dbReference type="Proteomes" id="UP001221142"/>
    </source>
</evidence>
<evidence type="ECO:0000259" key="2">
    <source>
        <dbReference type="Pfam" id="PF00248"/>
    </source>
</evidence>
<dbReference type="InterPro" id="IPR020471">
    <property type="entry name" value="AKR"/>
</dbReference>
<dbReference type="Gene3D" id="3.20.20.100">
    <property type="entry name" value="NADP-dependent oxidoreductase domain"/>
    <property type="match status" value="1"/>
</dbReference>
<dbReference type="InterPro" id="IPR050791">
    <property type="entry name" value="Aldo-Keto_reductase"/>
</dbReference>
<dbReference type="PANTHER" id="PTHR43625">
    <property type="entry name" value="AFLATOXIN B1 ALDEHYDE REDUCTASE"/>
    <property type="match status" value="1"/>
</dbReference>
<sequence>MATPKSKSNNYPTRTLGPNGPVVSALGLGAGGLSGSFYGKAAHEQVFEMLTYAADRGVTFWDTSDFYGESESVIGDWFAKTGRRSDIFLATKFGIVQGTGYLTGRRFCSQPEYIKEAVQNSLKKLQTEYIDLYYQHRVDPSVPIEIVLETLRPFVDSGVIKWLGLSECSAATLRRAKAVAGVRDKIVAVQMEYSPFELGIERSGVLDAAKELGVAVVAYSPLGRGMITGRFKSLDDFEADDLRRMFPRFSVENFPKNLKLVDTFERLGTKYGATPSQVALAWILAQDPSFVPIPGTKAVARLEENARGAEIVLSLEDVETIRKQVEEADVVHGARGPVIPDGDCLELGEWKK</sequence>
<protein>
    <submittedName>
        <fullName evidence="3">NADP-dependent oxidoreductase domain-containing protein</fullName>
    </submittedName>
</protein>
<organism evidence="3 4">
    <name type="scientific">Roridomyces roridus</name>
    <dbReference type="NCBI Taxonomy" id="1738132"/>
    <lineage>
        <taxon>Eukaryota</taxon>
        <taxon>Fungi</taxon>
        <taxon>Dikarya</taxon>
        <taxon>Basidiomycota</taxon>
        <taxon>Agaricomycotina</taxon>
        <taxon>Agaricomycetes</taxon>
        <taxon>Agaricomycetidae</taxon>
        <taxon>Agaricales</taxon>
        <taxon>Marasmiineae</taxon>
        <taxon>Mycenaceae</taxon>
        <taxon>Roridomyces</taxon>
    </lineage>
</organism>
<evidence type="ECO:0000256" key="1">
    <source>
        <dbReference type="ARBA" id="ARBA00023002"/>
    </source>
</evidence>
<dbReference type="Pfam" id="PF00248">
    <property type="entry name" value="Aldo_ket_red"/>
    <property type="match status" value="1"/>
</dbReference>
<reference evidence="3" key="1">
    <citation type="submission" date="2023-03" db="EMBL/GenBank/DDBJ databases">
        <title>Massive genome expansion in bonnet fungi (Mycena s.s.) driven by repeated elements and novel gene families across ecological guilds.</title>
        <authorList>
            <consortium name="Lawrence Berkeley National Laboratory"/>
            <person name="Harder C.B."/>
            <person name="Miyauchi S."/>
            <person name="Viragh M."/>
            <person name="Kuo A."/>
            <person name="Thoen E."/>
            <person name="Andreopoulos B."/>
            <person name="Lu D."/>
            <person name="Skrede I."/>
            <person name="Drula E."/>
            <person name="Henrissat B."/>
            <person name="Morin E."/>
            <person name="Kohler A."/>
            <person name="Barry K."/>
            <person name="LaButti K."/>
            <person name="Morin E."/>
            <person name="Salamov A."/>
            <person name="Lipzen A."/>
            <person name="Mereny Z."/>
            <person name="Hegedus B."/>
            <person name="Baldrian P."/>
            <person name="Stursova M."/>
            <person name="Weitz H."/>
            <person name="Taylor A."/>
            <person name="Grigoriev I.V."/>
            <person name="Nagy L.G."/>
            <person name="Martin F."/>
            <person name="Kauserud H."/>
        </authorList>
    </citation>
    <scope>NUCLEOTIDE SEQUENCE</scope>
    <source>
        <strain evidence="3">9284</strain>
    </source>
</reference>
<dbReference type="InterPro" id="IPR023210">
    <property type="entry name" value="NADP_OxRdtase_dom"/>
</dbReference>
<keyword evidence="4" id="KW-1185">Reference proteome</keyword>
<dbReference type="InterPro" id="IPR036812">
    <property type="entry name" value="NAD(P)_OxRdtase_dom_sf"/>
</dbReference>
<dbReference type="SUPFAM" id="SSF51430">
    <property type="entry name" value="NAD(P)-linked oxidoreductase"/>
    <property type="match status" value="1"/>
</dbReference>
<dbReference type="EMBL" id="JARKIF010000018">
    <property type="protein sequence ID" value="KAJ7619297.1"/>
    <property type="molecule type" value="Genomic_DNA"/>
</dbReference>
<dbReference type="Proteomes" id="UP001221142">
    <property type="component" value="Unassembled WGS sequence"/>
</dbReference>